<protein>
    <submittedName>
        <fullName evidence="5">ADP-ribose pyrophosphatase</fullName>
    </submittedName>
</protein>
<dbReference type="InterPro" id="IPR015797">
    <property type="entry name" value="NUDIX_hydrolase-like_dom_sf"/>
</dbReference>
<keyword evidence="2 3" id="KW-0378">Hydrolase</keyword>
<dbReference type="PRINTS" id="PR00502">
    <property type="entry name" value="NUDIXFAMILY"/>
</dbReference>
<accession>M8D5T4</accession>
<dbReference type="STRING" id="1300222.I532_16883"/>
<dbReference type="PATRIC" id="fig|1300222.3.peg.3538"/>
<comment type="cofactor">
    <cofactor evidence="1">
        <name>Mg(2+)</name>
        <dbReference type="ChEBI" id="CHEBI:18420"/>
    </cofactor>
</comment>
<dbReference type="AlphaFoldDB" id="M8D5T4"/>
<reference evidence="5 6" key="1">
    <citation type="submission" date="2013-03" db="EMBL/GenBank/DDBJ databases">
        <title>Assembly of a new bacterial strain Brevibacillus borstelensis AK1.</title>
        <authorList>
            <person name="Rajan I."/>
            <person name="PoliReddy D."/>
            <person name="Sugumar T."/>
            <person name="Rathinam K."/>
            <person name="Alqarawi S."/>
            <person name="Khalil A.B."/>
            <person name="Sivakumar N."/>
        </authorList>
    </citation>
    <scope>NUCLEOTIDE SEQUENCE [LARGE SCALE GENOMIC DNA]</scope>
    <source>
        <strain evidence="5 6">AK1</strain>
    </source>
</reference>
<gene>
    <name evidence="5" type="ORF">I532_16883</name>
</gene>
<evidence type="ECO:0000313" key="6">
    <source>
        <dbReference type="Proteomes" id="UP000012081"/>
    </source>
</evidence>
<name>M8D5T4_9BACL</name>
<dbReference type="PROSITE" id="PS51462">
    <property type="entry name" value="NUDIX"/>
    <property type="match status" value="1"/>
</dbReference>
<comment type="similarity">
    <text evidence="3">Belongs to the Nudix hydrolase family.</text>
</comment>
<feature type="domain" description="Nudix hydrolase" evidence="4">
    <location>
        <begin position="60"/>
        <end position="187"/>
    </location>
</feature>
<keyword evidence="6" id="KW-1185">Reference proteome</keyword>
<dbReference type="Gene3D" id="3.90.79.10">
    <property type="entry name" value="Nucleoside Triphosphate Pyrophosphohydrolase"/>
    <property type="match status" value="1"/>
</dbReference>
<dbReference type="GO" id="GO:0016787">
    <property type="term" value="F:hydrolase activity"/>
    <property type="evidence" value="ECO:0007669"/>
    <property type="project" value="UniProtKB-KW"/>
</dbReference>
<evidence type="ECO:0000259" key="4">
    <source>
        <dbReference type="PROSITE" id="PS51462"/>
    </source>
</evidence>
<sequence length="215" mass="24565">MEERAKWAGCYLKCLTRSFLVLKTSGLAFRCQIVCSELALYNRFRYTDERKVGDRVRKTNVWLGACGIVIRGEEALVVKKTYGGLKGQWSFPAGFVEPGETVDEAAVREVWEETGIRAEIRRLAAVRSGVIRDTISDNMVVFWMDYVSGEPRPQEGEIEVAAFVPIRQLLEDPLSSTYLKIILPTYQKREQSLAGDEYPIDPVFQYTRYKIFSQS</sequence>
<evidence type="ECO:0000256" key="1">
    <source>
        <dbReference type="ARBA" id="ARBA00001946"/>
    </source>
</evidence>
<dbReference type="SUPFAM" id="SSF55811">
    <property type="entry name" value="Nudix"/>
    <property type="match status" value="1"/>
</dbReference>
<dbReference type="InterPro" id="IPR020476">
    <property type="entry name" value="Nudix_hydrolase"/>
</dbReference>
<dbReference type="PANTHER" id="PTHR43046">
    <property type="entry name" value="GDP-MANNOSE MANNOSYL HYDROLASE"/>
    <property type="match status" value="1"/>
</dbReference>
<comment type="caution">
    <text evidence="5">The sequence shown here is derived from an EMBL/GenBank/DDBJ whole genome shotgun (WGS) entry which is preliminary data.</text>
</comment>
<dbReference type="PANTHER" id="PTHR43046:SF2">
    <property type="entry name" value="8-OXO-DGTP DIPHOSPHATASE-RELATED"/>
    <property type="match status" value="1"/>
</dbReference>
<dbReference type="InterPro" id="IPR020084">
    <property type="entry name" value="NUDIX_hydrolase_CS"/>
</dbReference>
<proteinExistence type="inferred from homology"/>
<evidence type="ECO:0000256" key="3">
    <source>
        <dbReference type="RuleBase" id="RU003476"/>
    </source>
</evidence>
<dbReference type="PROSITE" id="PS00893">
    <property type="entry name" value="NUDIX_BOX"/>
    <property type="match status" value="1"/>
</dbReference>
<dbReference type="EMBL" id="APBN01000007">
    <property type="protein sequence ID" value="EMT51619.1"/>
    <property type="molecule type" value="Genomic_DNA"/>
</dbReference>
<evidence type="ECO:0000256" key="2">
    <source>
        <dbReference type="ARBA" id="ARBA00022801"/>
    </source>
</evidence>
<organism evidence="5 6">
    <name type="scientific">Brevibacillus borstelensis AK1</name>
    <dbReference type="NCBI Taxonomy" id="1300222"/>
    <lineage>
        <taxon>Bacteria</taxon>
        <taxon>Bacillati</taxon>
        <taxon>Bacillota</taxon>
        <taxon>Bacilli</taxon>
        <taxon>Bacillales</taxon>
        <taxon>Paenibacillaceae</taxon>
        <taxon>Brevibacillus</taxon>
    </lineage>
</organism>
<dbReference type="InterPro" id="IPR000086">
    <property type="entry name" value="NUDIX_hydrolase_dom"/>
</dbReference>
<evidence type="ECO:0000313" key="5">
    <source>
        <dbReference type="EMBL" id="EMT51619.1"/>
    </source>
</evidence>
<dbReference type="Pfam" id="PF00293">
    <property type="entry name" value="NUDIX"/>
    <property type="match status" value="1"/>
</dbReference>
<dbReference type="Proteomes" id="UP000012081">
    <property type="component" value="Unassembled WGS sequence"/>
</dbReference>